<dbReference type="Gene3D" id="3.40.710.10">
    <property type="entry name" value="DD-peptidase/beta-lactamase superfamily"/>
    <property type="match status" value="1"/>
</dbReference>
<dbReference type="InterPro" id="IPR027417">
    <property type="entry name" value="P-loop_NTPase"/>
</dbReference>
<feature type="domain" description="ABC transmembrane type-1" evidence="10">
    <location>
        <begin position="505"/>
        <end position="742"/>
    </location>
</feature>
<evidence type="ECO:0000259" key="10">
    <source>
        <dbReference type="PROSITE" id="PS50929"/>
    </source>
</evidence>
<reference evidence="11" key="1">
    <citation type="submission" date="2021-04" db="EMBL/GenBank/DDBJ databases">
        <title>Draft genome sequence of Xylanibacillus composti strain K13.</title>
        <authorList>
            <person name="Uke A."/>
            <person name="Chhe C."/>
            <person name="Baramee S."/>
            <person name="Kosugi A."/>
        </authorList>
    </citation>
    <scope>NUCLEOTIDE SEQUENCE</scope>
    <source>
        <strain evidence="11">K13</strain>
    </source>
</reference>
<comment type="subcellular location">
    <subcellularLocation>
        <location evidence="1">Cell membrane</location>
        <topology evidence="1">Multi-pass membrane protein</topology>
    </subcellularLocation>
</comment>
<keyword evidence="2 7" id="KW-0812">Transmembrane</keyword>
<dbReference type="GO" id="GO:0015833">
    <property type="term" value="P:peptide transport"/>
    <property type="evidence" value="ECO:0007669"/>
    <property type="project" value="InterPro"/>
</dbReference>
<feature type="transmembrane region" description="Helical" evidence="7">
    <location>
        <begin position="473"/>
        <end position="494"/>
    </location>
</feature>
<dbReference type="PANTHER" id="PTHR46825">
    <property type="entry name" value="D-ALANYL-D-ALANINE-CARBOXYPEPTIDASE/ENDOPEPTIDASE AMPH"/>
    <property type="match status" value="1"/>
</dbReference>
<evidence type="ECO:0000259" key="9">
    <source>
        <dbReference type="PROSITE" id="PS50893"/>
    </source>
</evidence>
<keyword evidence="6 7" id="KW-0472">Membrane</keyword>
<evidence type="ECO:0000313" key="12">
    <source>
        <dbReference type="Proteomes" id="UP000677918"/>
    </source>
</evidence>
<feature type="transmembrane region" description="Helical" evidence="7">
    <location>
        <begin position="758"/>
        <end position="780"/>
    </location>
</feature>
<feature type="transmembrane region" description="Helical" evidence="7">
    <location>
        <begin position="432"/>
        <end position="453"/>
    </location>
</feature>
<dbReference type="NCBIfam" id="TIGR01194">
    <property type="entry name" value="cyc_pep_trnsptr"/>
    <property type="match status" value="1"/>
</dbReference>
<dbReference type="InterPro" id="IPR036640">
    <property type="entry name" value="ABC1_TM_sf"/>
</dbReference>
<dbReference type="GO" id="GO:0140359">
    <property type="term" value="F:ABC-type transporter activity"/>
    <property type="evidence" value="ECO:0007669"/>
    <property type="project" value="InterPro"/>
</dbReference>
<sequence>MIRTRLRWLSLCLFMTALLVGMALGPSPAPSAAAALSESDWAELIPLVEKYRKESGIPGMSVVLVSEDGSVFKQGFGYADRGENRPVTADTLFELGSTSKAFTALALLQLEEQGLVELEAPVQQYLPWFQMVYEGQPADMRLYHLLHHTSGIPFKSIGAIPEATGDDALERTVRTLVGGELDFAPGEEYLYATINYDVLGLIIQELSGLTYEAYVEQHVLAPLGMNDTYLFRDEASARMATGYRWSFLRLDAYDAPIYRGNTPAGYVISSANDLEKWLRYQLGWEQPAEWSDELRLRAQLPDRSVAPSPDGASYAAGWAVFQRGSGEISHGGNNPNFSAFIALRPGDGFGVAVLANLNSAYTEMIGQSIVNQLLDKELPDPPTDLYKTLDQFSSSIVFVLIPVSIVLAWLIGRIIWEALQGRRRYSGSRGKLAASMGIFLLFVSGIAYSLYQLPNVLFNGLNWPFMYVWTSSAMPAAAWSLFVAVCLFSVYYILSVFYAKPKEKAFFSLILLSFVSGFGNALIIFIVNEALNREGFQSGLLLYFSLGLLLYVVGQKLVRTRLIHITNQMVYEKRVVLIDKLLDSSYQHIEKMERGRIEASLNNDTETISNFSNIVITGATSLVTLICCFVYMGMLSLYGLLVSLGVIVLAAGLHFLMGKQANRLWEQTRDIQNIFFKFIQDLIAGFKELSLHARKRDDFKADMKSSSQTYKEKRILGDMKFANVNVIGELLFTFVVGVIAFLFPLLFTEMKDSAIRSYVFVLLYMTGPIHGILGTIPNIYMVRISWKRINALVDQLEAFRDKQQTRDMQVSLANPVVLELRGVSFRYDQTEDGSFSVGPIDYEFRSGEITFITGGNGSGKSTLAKLLTGLYTPTSGDILINGRKATSEALSQHYSAIYSDFHLFEKLYGMEADGRQDQLNTYLQQLQLSDKVSFADGAFSTIQLSTGQRKRLALVISYLEDRPIYLFDEWAADQDPEFRTFFYRTLLPELKERGKCIIAITHDDRFFDCADYRIKMDMGKMSELKPALDGQQRSAAQLT</sequence>
<dbReference type="AlphaFoldDB" id="A0A8J4H6U9"/>
<evidence type="ECO:0008006" key="13">
    <source>
        <dbReference type="Google" id="ProtNLM"/>
    </source>
</evidence>
<keyword evidence="3" id="KW-0547">Nucleotide-binding</keyword>
<dbReference type="PROSITE" id="PS50893">
    <property type="entry name" value="ABC_TRANSPORTER_2"/>
    <property type="match status" value="1"/>
</dbReference>
<keyword evidence="5 7" id="KW-1133">Transmembrane helix</keyword>
<evidence type="ECO:0000256" key="6">
    <source>
        <dbReference type="ARBA" id="ARBA00023136"/>
    </source>
</evidence>
<dbReference type="RefSeq" id="WP_213412372.1">
    <property type="nucleotide sequence ID" value="NZ_BOVK01000031.1"/>
</dbReference>
<dbReference type="InterPro" id="IPR005898">
    <property type="entry name" value="Cyc_pep_transpt_SyrD/YojI"/>
</dbReference>
<dbReference type="GO" id="GO:0005886">
    <property type="term" value="C:plasma membrane"/>
    <property type="evidence" value="ECO:0007669"/>
    <property type="project" value="UniProtKB-SubCell"/>
</dbReference>
<dbReference type="PROSITE" id="PS50929">
    <property type="entry name" value="ABC_TM1F"/>
    <property type="match status" value="1"/>
</dbReference>
<dbReference type="InterPro" id="IPR001466">
    <property type="entry name" value="Beta-lactam-related"/>
</dbReference>
<evidence type="ECO:0000256" key="2">
    <source>
        <dbReference type="ARBA" id="ARBA00022692"/>
    </source>
</evidence>
<evidence type="ECO:0000256" key="5">
    <source>
        <dbReference type="ARBA" id="ARBA00022989"/>
    </source>
</evidence>
<dbReference type="InterPro" id="IPR012338">
    <property type="entry name" value="Beta-lactam/transpept-like"/>
</dbReference>
<dbReference type="Pfam" id="PF00144">
    <property type="entry name" value="Beta-lactamase"/>
    <property type="match status" value="1"/>
</dbReference>
<dbReference type="Gene3D" id="3.40.50.300">
    <property type="entry name" value="P-loop containing nucleotide triphosphate hydrolases"/>
    <property type="match status" value="1"/>
</dbReference>
<dbReference type="Pfam" id="PF00005">
    <property type="entry name" value="ABC_tran"/>
    <property type="match status" value="1"/>
</dbReference>
<feature type="transmembrane region" description="Helical" evidence="7">
    <location>
        <begin position="721"/>
        <end position="746"/>
    </location>
</feature>
<dbReference type="Proteomes" id="UP000677918">
    <property type="component" value="Unassembled WGS sequence"/>
</dbReference>
<evidence type="ECO:0000256" key="7">
    <source>
        <dbReference type="SAM" id="Phobius"/>
    </source>
</evidence>
<dbReference type="InterPro" id="IPR003439">
    <property type="entry name" value="ABC_transporter-like_ATP-bd"/>
</dbReference>
<proteinExistence type="predicted"/>
<feature type="transmembrane region" description="Helical" evidence="7">
    <location>
        <begin position="392"/>
        <end position="411"/>
    </location>
</feature>
<keyword evidence="4" id="KW-0067">ATP-binding</keyword>
<evidence type="ECO:0000256" key="1">
    <source>
        <dbReference type="ARBA" id="ARBA00004651"/>
    </source>
</evidence>
<keyword evidence="12" id="KW-1185">Reference proteome</keyword>
<dbReference type="GO" id="GO:1904680">
    <property type="term" value="F:peptide transmembrane transporter activity"/>
    <property type="evidence" value="ECO:0007669"/>
    <property type="project" value="InterPro"/>
</dbReference>
<dbReference type="InterPro" id="IPR003593">
    <property type="entry name" value="AAA+_ATPase"/>
</dbReference>
<gene>
    <name evidence="11" type="ORF">XYCOK13_23970</name>
</gene>
<feature type="transmembrane region" description="Helical" evidence="7">
    <location>
        <begin position="638"/>
        <end position="657"/>
    </location>
</feature>
<feature type="transmembrane region" description="Helical" evidence="7">
    <location>
        <begin position="540"/>
        <end position="558"/>
    </location>
</feature>
<dbReference type="GO" id="GO:0005524">
    <property type="term" value="F:ATP binding"/>
    <property type="evidence" value="ECO:0007669"/>
    <property type="project" value="UniProtKB-KW"/>
</dbReference>
<name>A0A8J4H6U9_9BACL</name>
<dbReference type="SUPFAM" id="SSF52540">
    <property type="entry name" value="P-loop containing nucleoside triphosphate hydrolases"/>
    <property type="match status" value="1"/>
</dbReference>
<organism evidence="11 12">
    <name type="scientific">Xylanibacillus composti</name>
    <dbReference type="NCBI Taxonomy" id="1572762"/>
    <lineage>
        <taxon>Bacteria</taxon>
        <taxon>Bacillati</taxon>
        <taxon>Bacillota</taxon>
        <taxon>Bacilli</taxon>
        <taxon>Bacillales</taxon>
        <taxon>Paenibacillaceae</taxon>
        <taxon>Xylanibacillus</taxon>
    </lineage>
</organism>
<dbReference type="PANTHER" id="PTHR46825:SF11">
    <property type="entry name" value="PENICILLIN-BINDING PROTEIN 4"/>
    <property type="match status" value="1"/>
</dbReference>
<dbReference type="EMBL" id="BOVK01000031">
    <property type="protein sequence ID" value="GIQ69573.1"/>
    <property type="molecule type" value="Genomic_DNA"/>
</dbReference>
<comment type="caution">
    <text evidence="11">The sequence shown here is derived from an EMBL/GenBank/DDBJ whole genome shotgun (WGS) entry which is preliminary data.</text>
</comment>
<protein>
    <recommendedName>
        <fullName evidence="13">Cyclic peptide transporter</fullName>
    </recommendedName>
</protein>
<keyword evidence="8" id="KW-0732">Signal</keyword>
<feature type="signal peptide" evidence="8">
    <location>
        <begin position="1"/>
        <end position="23"/>
    </location>
</feature>
<feature type="transmembrane region" description="Helical" evidence="7">
    <location>
        <begin position="506"/>
        <end position="528"/>
    </location>
</feature>
<dbReference type="SMART" id="SM00382">
    <property type="entry name" value="AAA"/>
    <property type="match status" value="1"/>
</dbReference>
<feature type="transmembrane region" description="Helical" evidence="7">
    <location>
        <begin position="611"/>
        <end position="632"/>
    </location>
</feature>
<dbReference type="SUPFAM" id="SSF90123">
    <property type="entry name" value="ABC transporter transmembrane region"/>
    <property type="match status" value="1"/>
</dbReference>
<evidence type="ECO:0000313" key="11">
    <source>
        <dbReference type="EMBL" id="GIQ69573.1"/>
    </source>
</evidence>
<dbReference type="Gene3D" id="1.20.1560.10">
    <property type="entry name" value="ABC transporter type 1, transmembrane domain"/>
    <property type="match status" value="1"/>
</dbReference>
<dbReference type="SUPFAM" id="SSF56601">
    <property type="entry name" value="beta-lactamase/transpeptidase-like"/>
    <property type="match status" value="1"/>
</dbReference>
<dbReference type="InterPro" id="IPR050491">
    <property type="entry name" value="AmpC-like"/>
</dbReference>
<feature type="domain" description="ABC transporter" evidence="9">
    <location>
        <begin position="818"/>
        <end position="1038"/>
    </location>
</feature>
<evidence type="ECO:0000256" key="8">
    <source>
        <dbReference type="SAM" id="SignalP"/>
    </source>
</evidence>
<feature type="chain" id="PRO_5038875319" description="Cyclic peptide transporter" evidence="8">
    <location>
        <begin position="24"/>
        <end position="1039"/>
    </location>
</feature>
<dbReference type="GO" id="GO:0016887">
    <property type="term" value="F:ATP hydrolysis activity"/>
    <property type="evidence" value="ECO:0007669"/>
    <property type="project" value="InterPro"/>
</dbReference>
<accession>A0A8J4H6U9</accession>
<evidence type="ECO:0000256" key="3">
    <source>
        <dbReference type="ARBA" id="ARBA00022741"/>
    </source>
</evidence>
<dbReference type="InterPro" id="IPR011527">
    <property type="entry name" value="ABC1_TM_dom"/>
</dbReference>
<evidence type="ECO:0000256" key="4">
    <source>
        <dbReference type="ARBA" id="ARBA00022840"/>
    </source>
</evidence>